<evidence type="ECO:0000313" key="1">
    <source>
        <dbReference type="EMBL" id="POM64462.1"/>
    </source>
</evidence>
<sequence>MPKALEQRLWVWIMHVGAPNGSLILNIATVCATDSDMAKIHRLMLRPFESVVSSHKKLQTCTYLWVFDKIKRGEEIKKDVYAVDQFHAMQWSDEIWTEMQKKNTQSTTVLATHGLSL</sequence>
<organism evidence="1 2">
    <name type="scientific">Phytophthora palmivora</name>
    <dbReference type="NCBI Taxonomy" id="4796"/>
    <lineage>
        <taxon>Eukaryota</taxon>
        <taxon>Sar</taxon>
        <taxon>Stramenopiles</taxon>
        <taxon>Oomycota</taxon>
        <taxon>Peronosporomycetes</taxon>
        <taxon>Peronosporales</taxon>
        <taxon>Peronosporaceae</taxon>
        <taxon>Phytophthora</taxon>
    </lineage>
</organism>
<dbReference type="Proteomes" id="UP000237271">
    <property type="component" value="Unassembled WGS sequence"/>
</dbReference>
<gene>
    <name evidence="1" type="ORF">PHPALM_20000</name>
</gene>
<evidence type="ECO:0000313" key="2">
    <source>
        <dbReference type="Proteomes" id="UP000237271"/>
    </source>
</evidence>
<comment type="caution">
    <text evidence="1">The sequence shown here is derived from an EMBL/GenBank/DDBJ whole genome shotgun (WGS) entry which is preliminary data.</text>
</comment>
<proteinExistence type="predicted"/>
<name>A0A2P4XFZ4_9STRA</name>
<accession>A0A2P4XFZ4</accession>
<protein>
    <submittedName>
        <fullName evidence="1">Uncharacterized protein</fullName>
    </submittedName>
</protein>
<dbReference type="AlphaFoldDB" id="A0A2P4XFZ4"/>
<dbReference type="OrthoDB" id="124416at2759"/>
<reference evidence="1 2" key="1">
    <citation type="journal article" date="2017" name="Genome Biol. Evol.">
        <title>Phytophthora megakarya and P. palmivora, closely related causal agents of cacao black pod rot, underwent increases in genome sizes and gene numbers by different mechanisms.</title>
        <authorList>
            <person name="Ali S.S."/>
            <person name="Shao J."/>
            <person name="Lary D.J."/>
            <person name="Kronmiller B."/>
            <person name="Shen D."/>
            <person name="Strem M.D."/>
            <person name="Amoako-Attah I."/>
            <person name="Akrofi A.Y."/>
            <person name="Begoude B.A."/>
            <person name="Ten Hoopen G.M."/>
            <person name="Coulibaly K."/>
            <person name="Kebe B.I."/>
            <person name="Melnick R.L."/>
            <person name="Guiltinan M.J."/>
            <person name="Tyler B.M."/>
            <person name="Meinhardt L.W."/>
            <person name="Bailey B.A."/>
        </authorList>
    </citation>
    <scope>NUCLEOTIDE SEQUENCE [LARGE SCALE GENOMIC DNA]</scope>
    <source>
        <strain evidence="2">sbr112.9</strain>
    </source>
</reference>
<keyword evidence="2" id="KW-1185">Reference proteome</keyword>
<dbReference type="EMBL" id="NCKW01011098">
    <property type="protein sequence ID" value="POM64462.1"/>
    <property type="molecule type" value="Genomic_DNA"/>
</dbReference>